<name>A0ABN1KHP1_CLOSU</name>
<organism evidence="1 2">
    <name type="scientific">Clostridium subterminale</name>
    <dbReference type="NCBI Taxonomy" id="1550"/>
    <lineage>
        <taxon>Bacteria</taxon>
        <taxon>Bacillati</taxon>
        <taxon>Bacillota</taxon>
        <taxon>Clostridia</taxon>
        <taxon>Eubacteriales</taxon>
        <taxon>Clostridiaceae</taxon>
        <taxon>Clostridium</taxon>
    </lineage>
</organism>
<evidence type="ECO:0000313" key="1">
    <source>
        <dbReference type="EMBL" id="GAA0767156.1"/>
    </source>
</evidence>
<comment type="caution">
    <text evidence="1">The sequence shown here is derived from an EMBL/GenBank/DDBJ whole genome shotgun (WGS) entry which is preliminary data.</text>
</comment>
<dbReference type="RefSeq" id="WP_343823467.1">
    <property type="nucleotide sequence ID" value="NZ_BAAACI010000001.1"/>
</dbReference>
<evidence type="ECO:0008006" key="3">
    <source>
        <dbReference type="Google" id="ProtNLM"/>
    </source>
</evidence>
<sequence>MNIVESIKEYIGTCPYLTNINEGINVNYLGENTVSYMIEELPREQILKKYIDGTSLRQYCFMFVSREVYGQDVVQNIANSKFYENFAKWLEFQSELNNLPALDSGRVAQKIEALTSGYVFEKNLDKAQYKIECRVVYYQEGGKNNE</sequence>
<gene>
    <name evidence="1" type="ORF">GCM10008908_05890</name>
</gene>
<protein>
    <recommendedName>
        <fullName evidence="3">Chloramphenicol resistance protein</fullName>
    </recommendedName>
</protein>
<keyword evidence="2" id="KW-1185">Reference proteome</keyword>
<proteinExistence type="predicted"/>
<accession>A0ABN1KHP1</accession>
<evidence type="ECO:0000313" key="2">
    <source>
        <dbReference type="Proteomes" id="UP001501047"/>
    </source>
</evidence>
<dbReference type="Proteomes" id="UP001501047">
    <property type="component" value="Unassembled WGS sequence"/>
</dbReference>
<dbReference type="EMBL" id="BAAACI010000001">
    <property type="protein sequence ID" value="GAA0767156.1"/>
    <property type="molecule type" value="Genomic_DNA"/>
</dbReference>
<reference evidence="1 2" key="1">
    <citation type="journal article" date="2019" name="Int. J. Syst. Evol. Microbiol.">
        <title>The Global Catalogue of Microorganisms (GCM) 10K type strain sequencing project: providing services to taxonomists for standard genome sequencing and annotation.</title>
        <authorList>
            <consortium name="The Broad Institute Genomics Platform"/>
            <consortium name="The Broad Institute Genome Sequencing Center for Infectious Disease"/>
            <person name="Wu L."/>
            <person name="Ma J."/>
        </authorList>
    </citation>
    <scope>NUCLEOTIDE SEQUENCE [LARGE SCALE GENOMIC DNA]</scope>
    <source>
        <strain evidence="1 2">JCM 1417</strain>
    </source>
</reference>